<evidence type="ECO:0000313" key="3">
    <source>
        <dbReference type="Proteomes" id="UP001180020"/>
    </source>
</evidence>
<feature type="compositionally biased region" description="Low complexity" evidence="1">
    <location>
        <begin position="205"/>
        <end position="214"/>
    </location>
</feature>
<proteinExistence type="predicted"/>
<feature type="compositionally biased region" description="Basic residues" evidence="1">
    <location>
        <begin position="124"/>
        <end position="142"/>
    </location>
</feature>
<feature type="region of interest" description="Disordered" evidence="1">
    <location>
        <begin position="166"/>
        <end position="218"/>
    </location>
</feature>
<reference evidence="2" key="1">
    <citation type="journal article" date="2023" name="Nat. Commun.">
        <title>Diploid and tetraploid genomes of Acorus and the evolution of monocots.</title>
        <authorList>
            <person name="Ma L."/>
            <person name="Liu K.W."/>
            <person name="Li Z."/>
            <person name="Hsiao Y.Y."/>
            <person name="Qi Y."/>
            <person name="Fu T."/>
            <person name="Tang G.D."/>
            <person name="Zhang D."/>
            <person name="Sun W.H."/>
            <person name="Liu D.K."/>
            <person name="Li Y."/>
            <person name="Chen G.Z."/>
            <person name="Liu X.D."/>
            <person name="Liao X.Y."/>
            <person name="Jiang Y.T."/>
            <person name="Yu X."/>
            <person name="Hao Y."/>
            <person name="Huang J."/>
            <person name="Zhao X.W."/>
            <person name="Ke S."/>
            <person name="Chen Y.Y."/>
            <person name="Wu W.L."/>
            <person name="Hsu J.L."/>
            <person name="Lin Y.F."/>
            <person name="Huang M.D."/>
            <person name="Li C.Y."/>
            <person name="Huang L."/>
            <person name="Wang Z.W."/>
            <person name="Zhao X."/>
            <person name="Zhong W.Y."/>
            <person name="Peng D.H."/>
            <person name="Ahmad S."/>
            <person name="Lan S."/>
            <person name="Zhang J.S."/>
            <person name="Tsai W.C."/>
            <person name="Van de Peer Y."/>
            <person name="Liu Z.J."/>
        </authorList>
    </citation>
    <scope>NUCLEOTIDE SEQUENCE</scope>
    <source>
        <strain evidence="2">CP</strain>
    </source>
</reference>
<feature type="region of interest" description="Disordered" evidence="1">
    <location>
        <begin position="34"/>
        <end position="64"/>
    </location>
</feature>
<dbReference type="PANTHER" id="PTHR34193">
    <property type="entry name" value="OS11G0199801 PROTEIN"/>
    <property type="match status" value="1"/>
</dbReference>
<dbReference type="PANTHER" id="PTHR34193:SF1">
    <property type="entry name" value="EXPRESSED PROTEIN"/>
    <property type="match status" value="1"/>
</dbReference>
<protein>
    <submittedName>
        <fullName evidence="2">Uncharacterized protein</fullName>
    </submittedName>
</protein>
<dbReference type="EMBL" id="JAUJYO010000008">
    <property type="protein sequence ID" value="KAK1311232.1"/>
    <property type="molecule type" value="Genomic_DNA"/>
</dbReference>
<dbReference type="Proteomes" id="UP001180020">
    <property type="component" value="Unassembled WGS sequence"/>
</dbReference>
<feature type="compositionally biased region" description="Basic and acidic residues" evidence="1">
    <location>
        <begin position="184"/>
        <end position="196"/>
    </location>
</feature>
<sequence length="240" mass="27030">MYHLRQDLSDPMSRTNTLDLGAWRYGVEFDTKQSRRLMEDNDDEASGVASPPLWENQSQSQLSPASRLQAIVKGRKEMMEMVKNMPEPSYELSLKDLVEMHRPVGSRLASPVRESELPEEPLKSVKKVKRKDKEKNKKKKQMARSESMDNGVFLLKMFFPVSLGGAKKRSPNMGIGSRVSPTRLEGEKGGEREWWKRSGSGGTSSRGSSNSSSGRGRKMGDFVPGCWSFFHTKRSKAKGQ</sequence>
<name>A0AAV9EDF9_ACOCL</name>
<evidence type="ECO:0000313" key="2">
    <source>
        <dbReference type="EMBL" id="KAK1311232.1"/>
    </source>
</evidence>
<keyword evidence="3" id="KW-1185">Reference proteome</keyword>
<feature type="compositionally biased region" description="Polar residues" evidence="1">
    <location>
        <begin position="55"/>
        <end position="64"/>
    </location>
</feature>
<comment type="caution">
    <text evidence="2">The sequence shown here is derived from an EMBL/GenBank/DDBJ whole genome shotgun (WGS) entry which is preliminary data.</text>
</comment>
<gene>
    <name evidence="2" type="ORF">QJS10_CPA08g01046</name>
</gene>
<organism evidence="2 3">
    <name type="scientific">Acorus calamus</name>
    <name type="common">Sweet flag</name>
    <dbReference type="NCBI Taxonomy" id="4465"/>
    <lineage>
        <taxon>Eukaryota</taxon>
        <taxon>Viridiplantae</taxon>
        <taxon>Streptophyta</taxon>
        <taxon>Embryophyta</taxon>
        <taxon>Tracheophyta</taxon>
        <taxon>Spermatophyta</taxon>
        <taxon>Magnoliopsida</taxon>
        <taxon>Liliopsida</taxon>
        <taxon>Acoraceae</taxon>
        <taxon>Acorus</taxon>
    </lineage>
</organism>
<feature type="region of interest" description="Disordered" evidence="1">
    <location>
        <begin position="105"/>
        <end position="145"/>
    </location>
</feature>
<dbReference type="AlphaFoldDB" id="A0AAV9EDF9"/>
<reference evidence="2" key="2">
    <citation type="submission" date="2023-06" db="EMBL/GenBank/DDBJ databases">
        <authorList>
            <person name="Ma L."/>
            <person name="Liu K.-W."/>
            <person name="Li Z."/>
            <person name="Hsiao Y.-Y."/>
            <person name="Qi Y."/>
            <person name="Fu T."/>
            <person name="Tang G."/>
            <person name="Zhang D."/>
            <person name="Sun W.-H."/>
            <person name="Liu D.-K."/>
            <person name="Li Y."/>
            <person name="Chen G.-Z."/>
            <person name="Liu X.-D."/>
            <person name="Liao X.-Y."/>
            <person name="Jiang Y.-T."/>
            <person name="Yu X."/>
            <person name="Hao Y."/>
            <person name="Huang J."/>
            <person name="Zhao X.-W."/>
            <person name="Ke S."/>
            <person name="Chen Y.-Y."/>
            <person name="Wu W.-L."/>
            <person name="Hsu J.-L."/>
            <person name="Lin Y.-F."/>
            <person name="Huang M.-D."/>
            <person name="Li C.-Y."/>
            <person name="Huang L."/>
            <person name="Wang Z.-W."/>
            <person name="Zhao X."/>
            <person name="Zhong W.-Y."/>
            <person name="Peng D.-H."/>
            <person name="Ahmad S."/>
            <person name="Lan S."/>
            <person name="Zhang J.-S."/>
            <person name="Tsai W.-C."/>
            <person name="Van De Peer Y."/>
            <person name="Liu Z.-J."/>
        </authorList>
    </citation>
    <scope>NUCLEOTIDE SEQUENCE</scope>
    <source>
        <strain evidence="2">CP</strain>
        <tissue evidence="2">Leaves</tissue>
    </source>
</reference>
<evidence type="ECO:0000256" key="1">
    <source>
        <dbReference type="SAM" id="MobiDB-lite"/>
    </source>
</evidence>
<accession>A0AAV9EDF9</accession>
<feature type="compositionally biased region" description="Basic and acidic residues" evidence="1">
    <location>
        <begin position="113"/>
        <end position="123"/>
    </location>
</feature>